<comment type="caution">
    <text evidence="1">The sequence shown here is derived from an EMBL/GenBank/DDBJ whole genome shotgun (WGS) entry which is preliminary data.</text>
</comment>
<proteinExistence type="predicted"/>
<dbReference type="RefSeq" id="WP_281379745.1">
    <property type="nucleotide sequence ID" value="NZ_JACHVQ010000002.1"/>
</dbReference>
<name>A0A839NCD3_9MICO</name>
<accession>A0A839NCD3</accession>
<gene>
    <name evidence="1" type="ORF">FHU39_003314</name>
</gene>
<organism evidence="1 2">
    <name type="scientific">Flexivirga oryzae</name>
    <dbReference type="NCBI Taxonomy" id="1794944"/>
    <lineage>
        <taxon>Bacteria</taxon>
        <taxon>Bacillati</taxon>
        <taxon>Actinomycetota</taxon>
        <taxon>Actinomycetes</taxon>
        <taxon>Micrococcales</taxon>
        <taxon>Dermacoccaceae</taxon>
        <taxon>Flexivirga</taxon>
    </lineage>
</organism>
<dbReference type="EMBL" id="JACHVQ010000002">
    <property type="protein sequence ID" value="MBB2893296.1"/>
    <property type="molecule type" value="Genomic_DNA"/>
</dbReference>
<reference evidence="1 2" key="1">
    <citation type="submission" date="2020-08" db="EMBL/GenBank/DDBJ databases">
        <title>Sequencing the genomes of 1000 actinobacteria strains.</title>
        <authorList>
            <person name="Klenk H.-P."/>
        </authorList>
    </citation>
    <scope>NUCLEOTIDE SEQUENCE [LARGE SCALE GENOMIC DNA]</scope>
    <source>
        <strain evidence="1 2">DSM 105369</strain>
    </source>
</reference>
<sequence length="43" mass="5024">MRSDADLRAALERHAAIEGFETWPDDETDLHYQWAVLRAPRNV</sequence>
<dbReference type="Proteomes" id="UP000559182">
    <property type="component" value="Unassembled WGS sequence"/>
</dbReference>
<dbReference type="AlphaFoldDB" id="A0A839NCD3"/>
<keyword evidence="2" id="KW-1185">Reference proteome</keyword>
<evidence type="ECO:0000313" key="1">
    <source>
        <dbReference type="EMBL" id="MBB2893296.1"/>
    </source>
</evidence>
<evidence type="ECO:0000313" key="2">
    <source>
        <dbReference type="Proteomes" id="UP000559182"/>
    </source>
</evidence>
<protein>
    <submittedName>
        <fullName evidence="1">Uncharacterized protein</fullName>
    </submittedName>
</protein>